<dbReference type="EMBL" id="BNBE01000001">
    <property type="protein sequence ID" value="GHF97334.1"/>
    <property type="molecule type" value="Genomic_DNA"/>
</dbReference>
<dbReference type="InterPro" id="IPR018650">
    <property type="entry name" value="STSV1_Orf64"/>
</dbReference>
<keyword evidence="1" id="KW-0812">Transmembrane</keyword>
<gene>
    <name evidence="2" type="ORF">GCM10017667_29630</name>
</gene>
<dbReference type="RefSeq" id="WP_190041709.1">
    <property type="nucleotide sequence ID" value="NZ_BNBE01000001.1"/>
</dbReference>
<feature type="transmembrane region" description="Helical" evidence="1">
    <location>
        <begin position="226"/>
        <end position="249"/>
    </location>
</feature>
<feature type="transmembrane region" description="Helical" evidence="1">
    <location>
        <begin position="20"/>
        <end position="38"/>
    </location>
</feature>
<evidence type="ECO:0000313" key="2">
    <source>
        <dbReference type="EMBL" id="GHF97334.1"/>
    </source>
</evidence>
<evidence type="ECO:0008006" key="4">
    <source>
        <dbReference type="Google" id="ProtNLM"/>
    </source>
</evidence>
<evidence type="ECO:0000313" key="3">
    <source>
        <dbReference type="Proteomes" id="UP000632849"/>
    </source>
</evidence>
<keyword evidence="1" id="KW-0472">Membrane</keyword>
<dbReference type="Pfam" id="PF09852">
    <property type="entry name" value="DUF2079"/>
    <property type="match status" value="1"/>
</dbReference>
<protein>
    <recommendedName>
        <fullName evidence="4">DUF2079 domain-containing protein</fullName>
    </recommendedName>
</protein>
<sequence length="481" mass="50891">MLMITAVEKPRRVAAPVGRAGPACVALVLFVLHAAFALRNHARFRTTGYDLGIFGQAVRSWAEGRLPASEIRTATAPAGFEGEALPLLGDHFHPVLALLGPVYRLVPHVEVLLVAQAALVAATVYVTGRTAGRHLPHGEFAGPVVAAACGLAWGVQTLIGFDFHEVAFALPLLALACRAYLDGRSRAAAWWAAGLLLVKEDLGATAAVLGLLIVHRARDRRERRTGWFLACGSVLAALLVLKVVVPGFAPDGRYLYAERIGGAYGFLDGWPVKALTVLALLAVTGGLVVRSPLAWLLLPTLAWRFTSSVPSHWEPGLHYSAVLVPVAFAALVDAVRRGARPPVPWPRGDGRGPLLAALGAVLLLLPLQPTAQLATPGFWREGPREAAARAAVGRVPDGARVAASNALAPHLTDRTTVRLATPALLDRAPAVEWLVLDRADGFPAGATDGVLRAVAGDPAWRVVRDGDGIVLLHREKGQPRA</sequence>
<dbReference type="AlphaFoldDB" id="A0A919ELQ0"/>
<keyword evidence="3" id="KW-1185">Reference proteome</keyword>
<reference evidence="2" key="1">
    <citation type="journal article" date="2014" name="Int. J. Syst. Evol. Microbiol.">
        <title>Complete genome sequence of Corynebacterium casei LMG S-19264T (=DSM 44701T), isolated from a smear-ripened cheese.</title>
        <authorList>
            <consortium name="US DOE Joint Genome Institute (JGI-PGF)"/>
            <person name="Walter F."/>
            <person name="Albersmeier A."/>
            <person name="Kalinowski J."/>
            <person name="Ruckert C."/>
        </authorList>
    </citation>
    <scope>NUCLEOTIDE SEQUENCE</scope>
    <source>
        <strain evidence="2">JCM 4122</strain>
    </source>
</reference>
<organism evidence="2 3">
    <name type="scientific">Streptomyces filamentosus</name>
    <name type="common">Streptomyces roseosporus</name>
    <dbReference type="NCBI Taxonomy" id="67294"/>
    <lineage>
        <taxon>Bacteria</taxon>
        <taxon>Bacillati</taxon>
        <taxon>Actinomycetota</taxon>
        <taxon>Actinomycetes</taxon>
        <taxon>Kitasatosporales</taxon>
        <taxon>Streptomycetaceae</taxon>
        <taxon>Streptomyces</taxon>
    </lineage>
</organism>
<feature type="transmembrane region" description="Helical" evidence="1">
    <location>
        <begin position="274"/>
        <end position="297"/>
    </location>
</feature>
<name>A0A919ELQ0_STRFL</name>
<accession>A0A919ELQ0</accession>
<comment type="caution">
    <text evidence="2">The sequence shown here is derived from an EMBL/GenBank/DDBJ whole genome shotgun (WGS) entry which is preliminary data.</text>
</comment>
<evidence type="ECO:0000256" key="1">
    <source>
        <dbReference type="SAM" id="Phobius"/>
    </source>
</evidence>
<dbReference type="Proteomes" id="UP000632849">
    <property type="component" value="Unassembled WGS sequence"/>
</dbReference>
<reference evidence="2" key="2">
    <citation type="submission" date="2020-09" db="EMBL/GenBank/DDBJ databases">
        <authorList>
            <person name="Sun Q."/>
            <person name="Ohkuma M."/>
        </authorList>
    </citation>
    <scope>NUCLEOTIDE SEQUENCE</scope>
    <source>
        <strain evidence="2">JCM 4122</strain>
    </source>
</reference>
<proteinExistence type="predicted"/>
<keyword evidence="1" id="KW-1133">Transmembrane helix</keyword>